<evidence type="ECO:0000259" key="4">
    <source>
        <dbReference type="Pfam" id="PF09375"/>
    </source>
</evidence>
<evidence type="ECO:0000256" key="1">
    <source>
        <dbReference type="ARBA" id="ARBA00004196"/>
    </source>
</evidence>
<dbReference type="EMBL" id="CP022540">
    <property type="protein sequence ID" value="ASP22382.1"/>
    <property type="molecule type" value="Genomic_DNA"/>
</dbReference>
<evidence type="ECO:0000256" key="3">
    <source>
        <dbReference type="SAM" id="SignalP"/>
    </source>
</evidence>
<evidence type="ECO:0000313" key="5">
    <source>
        <dbReference type="EMBL" id="ASP22382.1"/>
    </source>
</evidence>
<dbReference type="InterPro" id="IPR038352">
    <property type="entry name" value="Imelysin_sf"/>
</dbReference>
<reference evidence="5 6" key="1">
    <citation type="submission" date="2017-07" db="EMBL/GenBank/DDBJ databases">
        <title>Genome Sequence of Antarctobacter heliothermus Strain SMS3 Isolated from a culture of the Diatom Skeletonema marinoi.</title>
        <authorList>
            <person name="Topel M."/>
            <person name="Pinder M.I.M."/>
            <person name="Johansson O.N."/>
            <person name="Kourtchenko O."/>
            <person name="Godhe A."/>
            <person name="Clarke A.K."/>
        </authorList>
    </citation>
    <scope>NUCLEOTIDE SEQUENCE [LARGE SCALE GENOMIC DNA]</scope>
    <source>
        <strain evidence="5 6">SMS3</strain>
    </source>
</reference>
<organism evidence="5 6">
    <name type="scientific">Antarctobacter heliothermus</name>
    <dbReference type="NCBI Taxonomy" id="74033"/>
    <lineage>
        <taxon>Bacteria</taxon>
        <taxon>Pseudomonadati</taxon>
        <taxon>Pseudomonadota</taxon>
        <taxon>Alphaproteobacteria</taxon>
        <taxon>Rhodobacterales</taxon>
        <taxon>Roseobacteraceae</taxon>
        <taxon>Antarctobacter</taxon>
    </lineage>
</organism>
<name>A0A222E879_9RHOB</name>
<dbReference type="GO" id="GO:0030313">
    <property type="term" value="C:cell envelope"/>
    <property type="evidence" value="ECO:0007669"/>
    <property type="project" value="UniProtKB-SubCell"/>
</dbReference>
<dbReference type="CDD" id="cd14659">
    <property type="entry name" value="Imelysin-like_IPPA"/>
    <property type="match status" value="1"/>
</dbReference>
<keyword evidence="6" id="KW-1185">Reference proteome</keyword>
<dbReference type="Proteomes" id="UP000203589">
    <property type="component" value="Chromosome"/>
</dbReference>
<feature type="domain" description="Imelysin-like" evidence="4">
    <location>
        <begin position="30"/>
        <end position="306"/>
    </location>
</feature>
<sequence>MRIHLVALTVAALPAWAETPDVASIVDGHILPHYQALVSESAKLAGAAAANCSPDSTQLRAAYGSAFDAWVAVSHLRFGPSEEGDRAFALAFWPDSRGATPKALGRLISDADPVIDNLETFQTVSIAARGFYAMEYMLYDPQFSTAGDADYRCSLVQVMAADIADNSADILAGWEDGYADLMRQADNDTYRTPEEAAQQLFTALSTGLEFTADTRLGRPMGSFDRPRPNRAEARRSERSLRHVVLSLEALRDLAARLSDGDAKLDAAFERALQRADLLDDPVFAGVSDMQGRLRVETLQQRISEIREIVSTDLGPRLGIAAGFNSMDGD</sequence>
<protein>
    <submittedName>
        <fullName evidence="5">Imelysin</fullName>
    </submittedName>
</protein>
<feature type="chain" id="PRO_5012239891" evidence="3">
    <location>
        <begin position="18"/>
        <end position="329"/>
    </location>
</feature>
<comment type="subcellular location">
    <subcellularLocation>
        <location evidence="1">Cell envelope</location>
    </subcellularLocation>
</comment>
<gene>
    <name evidence="5" type="ORF">ANTHELSMS3_03760</name>
</gene>
<proteinExistence type="predicted"/>
<feature type="signal peptide" evidence="3">
    <location>
        <begin position="1"/>
        <end position="17"/>
    </location>
</feature>
<dbReference type="RefSeq" id="WP_094036170.1">
    <property type="nucleotide sequence ID" value="NZ_CP022540.1"/>
</dbReference>
<keyword evidence="2 3" id="KW-0732">Signal</keyword>
<dbReference type="OrthoDB" id="5729110at2"/>
<dbReference type="Pfam" id="PF09375">
    <property type="entry name" value="Peptidase_M75"/>
    <property type="match status" value="1"/>
</dbReference>
<evidence type="ECO:0000256" key="2">
    <source>
        <dbReference type="ARBA" id="ARBA00022729"/>
    </source>
</evidence>
<dbReference type="InterPro" id="IPR018976">
    <property type="entry name" value="Imelysin-like"/>
</dbReference>
<dbReference type="AlphaFoldDB" id="A0A222E879"/>
<dbReference type="InterPro" id="IPR034984">
    <property type="entry name" value="Imelysin-like_IPPA"/>
</dbReference>
<dbReference type="KEGG" id="aht:ANTHELSMS3_03760"/>
<accession>A0A222E879</accession>
<evidence type="ECO:0000313" key="6">
    <source>
        <dbReference type="Proteomes" id="UP000203589"/>
    </source>
</evidence>
<dbReference type="Gene3D" id="1.20.1420.20">
    <property type="entry name" value="M75 peptidase, HXXE motif"/>
    <property type="match status" value="1"/>
</dbReference>